<dbReference type="PANTHER" id="PTHR10799">
    <property type="entry name" value="SNF2/RAD54 HELICASE FAMILY"/>
    <property type="match status" value="1"/>
</dbReference>
<evidence type="ECO:0000259" key="2">
    <source>
        <dbReference type="PROSITE" id="PS51192"/>
    </source>
</evidence>
<keyword evidence="4" id="KW-0067">ATP-binding</keyword>
<dbReference type="InterPro" id="IPR049730">
    <property type="entry name" value="SNF2/RAD54-like_C"/>
</dbReference>
<dbReference type="Pfam" id="PF00271">
    <property type="entry name" value="Helicase_C"/>
    <property type="match status" value="1"/>
</dbReference>
<feature type="domain" description="Helicase C-terminal" evidence="3">
    <location>
        <begin position="785"/>
        <end position="941"/>
    </location>
</feature>
<dbReference type="Gene3D" id="3.40.50.300">
    <property type="entry name" value="P-loop containing nucleotide triphosphate hydrolases"/>
    <property type="match status" value="1"/>
</dbReference>
<keyword evidence="4" id="KW-0547">Nucleotide-binding</keyword>
<dbReference type="InterPro" id="IPR027417">
    <property type="entry name" value="P-loop_NTPase"/>
</dbReference>
<dbReference type="EMBL" id="BAAAZW010000004">
    <property type="protein sequence ID" value="GAA3957386.1"/>
    <property type="molecule type" value="Genomic_DNA"/>
</dbReference>
<evidence type="ECO:0000256" key="1">
    <source>
        <dbReference type="ARBA" id="ARBA00022801"/>
    </source>
</evidence>
<dbReference type="PROSITE" id="PS51192">
    <property type="entry name" value="HELICASE_ATP_BIND_1"/>
    <property type="match status" value="1"/>
</dbReference>
<dbReference type="Proteomes" id="UP001418444">
    <property type="component" value="Unassembled WGS sequence"/>
</dbReference>
<keyword evidence="1" id="KW-0378">Hydrolase</keyword>
<dbReference type="InterPro" id="IPR001650">
    <property type="entry name" value="Helicase_C-like"/>
</dbReference>
<name>A0ABP7P014_9ACTN</name>
<evidence type="ECO:0000313" key="4">
    <source>
        <dbReference type="EMBL" id="GAA3957386.1"/>
    </source>
</evidence>
<proteinExistence type="predicted"/>
<reference evidence="5" key="1">
    <citation type="journal article" date="2019" name="Int. J. Syst. Evol. Microbiol.">
        <title>The Global Catalogue of Microorganisms (GCM) 10K type strain sequencing project: providing services to taxonomists for standard genome sequencing and annotation.</title>
        <authorList>
            <consortium name="The Broad Institute Genomics Platform"/>
            <consortium name="The Broad Institute Genome Sequencing Center for Infectious Disease"/>
            <person name="Wu L."/>
            <person name="Ma J."/>
        </authorList>
    </citation>
    <scope>NUCLEOTIDE SEQUENCE [LARGE SCALE GENOMIC DNA]</scope>
    <source>
        <strain evidence="5">JCM 16923</strain>
    </source>
</reference>
<organism evidence="4 5">
    <name type="scientific">Gordonia caeni</name>
    <dbReference type="NCBI Taxonomy" id="1007097"/>
    <lineage>
        <taxon>Bacteria</taxon>
        <taxon>Bacillati</taxon>
        <taxon>Actinomycetota</taxon>
        <taxon>Actinomycetes</taxon>
        <taxon>Mycobacteriales</taxon>
        <taxon>Gordoniaceae</taxon>
        <taxon>Gordonia</taxon>
    </lineage>
</organism>
<feature type="domain" description="Helicase ATP-binding" evidence="2">
    <location>
        <begin position="495"/>
        <end position="654"/>
    </location>
</feature>
<dbReference type="Gene3D" id="3.40.50.10810">
    <property type="entry name" value="Tandem AAA-ATPase domain"/>
    <property type="match status" value="1"/>
</dbReference>
<dbReference type="InterPro" id="IPR014001">
    <property type="entry name" value="Helicase_ATP-bd"/>
</dbReference>
<dbReference type="CDD" id="cd18012">
    <property type="entry name" value="DEXQc_arch_SWI2_SNF2"/>
    <property type="match status" value="1"/>
</dbReference>
<comment type="caution">
    <text evidence="4">The sequence shown here is derived from an EMBL/GenBank/DDBJ whole genome shotgun (WGS) entry which is preliminary data.</text>
</comment>
<protein>
    <submittedName>
        <fullName evidence="4">DEAD/DEAH box helicase</fullName>
    </submittedName>
</protein>
<keyword evidence="5" id="KW-1185">Reference proteome</keyword>
<dbReference type="InterPro" id="IPR022138">
    <property type="entry name" value="DUF3670"/>
</dbReference>
<dbReference type="GO" id="GO:0004386">
    <property type="term" value="F:helicase activity"/>
    <property type="evidence" value="ECO:0007669"/>
    <property type="project" value="UniProtKB-KW"/>
</dbReference>
<evidence type="ECO:0000259" key="3">
    <source>
        <dbReference type="PROSITE" id="PS51194"/>
    </source>
</evidence>
<dbReference type="PROSITE" id="PS51194">
    <property type="entry name" value="HELICASE_CTER"/>
    <property type="match status" value="1"/>
</dbReference>
<dbReference type="SMART" id="SM00487">
    <property type="entry name" value="DEXDc"/>
    <property type="match status" value="1"/>
</dbReference>
<keyword evidence="4" id="KW-0347">Helicase</keyword>
<gene>
    <name evidence="4" type="ORF">GCM10022231_15730</name>
</gene>
<evidence type="ECO:0000313" key="5">
    <source>
        <dbReference type="Proteomes" id="UP001418444"/>
    </source>
</evidence>
<accession>A0ABP7P014</accession>
<dbReference type="Pfam" id="PF00176">
    <property type="entry name" value="SNF2-rel_dom"/>
    <property type="match status" value="1"/>
</dbReference>
<dbReference type="RefSeq" id="WP_344782374.1">
    <property type="nucleotide sequence ID" value="NZ_BAAAZW010000004.1"/>
</dbReference>
<dbReference type="InterPro" id="IPR000330">
    <property type="entry name" value="SNF2_N"/>
</dbReference>
<dbReference type="CDD" id="cd18793">
    <property type="entry name" value="SF2_C_SNF"/>
    <property type="match status" value="1"/>
</dbReference>
<sequence>MHPRSALGLRALWRPGLGLALWPDGEPIGPDETRPLGDLTDLPDSVADLLARRRLRHTVDHTGPDGARSLRRAVALGIPTAIELLDRCEFLAVGGDVAFYRYLLAGARGLRDAGAVAPGIRAAGDDLAVQWCPLPVPAFRGWQTVIAASAPPALIAHGGAGALTDFVTEVVDAECRRLLTAERGRSRIPVIDGLAAEVAVPLPAGASAAAAAWQSWLDTGGADGATLVLRLHEPDDEPSVPPPPPDQVRWRLQVCRRLPDGRTEPVVPHRMGAHELDELTTELASAVQVFGELSRAETDPQNLDFLLTTSQVADFFATGADAVGAIGATVLLPRTVAVVAPTISLRGTQVPGGGARPGMVGLDEISDFEWRLALGDGSGPLGQDDLDELARQHGDLVRVRGQWVRAEGSALSRAAAFLTARKATGDGDGLDLAEVMNLVTASDDRLPVPVGSVQGLGWLDDVAATGVLRPEPVAPPDSLTATLRPYQQRGLDWLHALGRIGAGGVLADDMGLGKTVQVIALIARRRTDEPTAPPALVVCPMSVIGNWQREVERFAPGLSVVVHHGPKRGTARFSPGTDMVVTTFATLARDREQFAGLPWDLLVVDEAQHVKNVRTAAAKALRTLDVRRRIALTGTPVENRLEDLRAVIDLVNPGLLGTASSFRSRFAEPIERERDPQALDRLNAMTRPFVLRRLKTDPAVAADLPEKTELMVRTNLTTEQAGLYQAILDELHQALADKQHHGHRRQTVLAALTRLKQVCNHPAHYLGDGSPMLRQGRHRSGKVELLADIATTLVDEGDRALIFTQFAAFADLLSQWLAPILGREVPVLHGGLSRTDRDRLVTGFAEDCGPPILVATLKAGGTGLNLVAANHVIHADRWWNPAVEEQATDRAYRIGQTRAVQVRKFVCIGTLEERIDELIAAKRELSSLTVATGESWLSDLGDDALLDLLALRDEAVGE</sequence>
<dbReference type="InterPro" id="IPR038718">
    <property type="entry name" value="SNF2-like_sf"/>
</dbReference>
<dbReference type="SMART" id="SM00490">
    <property type="entry name" value="HELICc"/>
    <property type="match status" value="1"/>
</dbReference>
<dbReference type="Pfam" id="PF12419">
    <property type="entry name" value="DUF3670"/>
    <property type="match status" value="1"/>
</dbReference>
<dbReference type="SUPFAM" id="SSF52540">
    <property type="entry name" value="P-loop containing nucleoside triphosphate hydrolases"/>
    <property type="match status" value="2"/>
</dbReference>